<name>A0A3B1D7G0_9ZZZZ</name>
<keyword evidence="2" id="KW-0813">Transport</keyword>
<dbReference type="PIRSF" id="PIRSF002756">
    <property type="entry name" value="PstS"/>
    <property type="match status" value="1"/>
</dbReference>
<dbReference type="AlphaFoldDB" id="A0A3B1D7G0"/>
<dbReference type="InterPro" id="IPR024370">
    <property type="entry name" value="PBP_domain"/>
</dbReference>
<dbReference type="PANTHER" id="PTHR42996">
    <property type="entry name" value="PHOSPHATE-BINDING PROTEIN PSTS"/>
    <property type="match status" value="1"/>
</dbReference>
<dbReference type="GO" id="GO:0035435">
    <property type="term" value="P:phosphate ion transmembrane transport"/>
    <property type="evidence" value="ECO:0007669"/>
    <property type="project" value="InterPro"/>
</dbReference>
<protein>
    <submittedName>
        <fullName evidence="5">Phosphate ABC transporter, periplasmic phosphate-binding protein PstS (TC 3.A.1.7.1)</fullName>
    </submittedName>
</protein>
<gene>
    <name evidence="5" type="ORF">MNBD_NITROSPIRAE03-2056</name>
</gene>
<dbReference type="InterPro" id="IPR050962">
    <property type="entry name" value="Phosphate-bind_PstS"/>
</dbReference>
<reference evidence="5" key="1">
    <citation type="submission" date="2018-06" db="EMBL/GenBank/DDBJ databases">
        <authorList>
            <person name="Zhirakovskaya E."/>
        </authorList>
    </citation>
    <scope>NUCLEOTIDE SEQUENCE</scope>
</reference>
<dbReference type="NCBIfam" id="NF008171">
    <property type="entry name" value="PRK10918.1"/>
    <property type="match status" value="1"/>
</dbReference>
<dbReference type="EMBL" id="UOGI01000376">
    <property type="protein sequence ID" value="VAX34721.1"/>
    <property type="molecule type" value="Genomic_DNA"/>
</dbReference>
<proteinExistence type="inferred from homology"/>
<feature type="domain" description="PBP" evidence="4">
    <location>
        <begin position="21"/>
        <end position="303"/>
    </location>
</feature>
<organism evidence="5">
    <name type="scientific">hydrothermal vent metagenome</name>
    <dbReference type="NCBI Taxonomy" id="652676"/>
    <lineage>
        <taxon>unclassified sequences</taxon>
        <taxon>metagenomes</taxon>
        <taxon>ecological metagenomes</taxon>
    </lineage>
</organism>
<dbReference type="GO" id="GO:0042301">
    <property type="term" value="F:phosphate ion binding"/>
    <property type="evidence" value="ECO:0007669"/>
    <property type="project" value="InterPro"/>
</dbReference>
<comment type="similarity">
    <text evidence="1">Belongs to the PstS family.</text>
</comment>
<dbReference type="GO" id="GO:0043190">
    <property type="term" value="C:ATP-binding cassette (ABC) transporter complex"/>
    <property type="evidence" value="ECO:0007669"/>
    <property type="project" value="InterPro"/>
</dbReference>
<dbReference type="InterPro" id="IPR005673">
    <property type="entry name" value="ABC_phos-bd_PstS"/>
</dbReference>
<evidence type="ECO:0000259" key="4">
    <source>
        <dbReference type="Pfam" id="PF12849"/>
    </source>
</evidence>
<dbReference type="Gene3D" id="3.40.190.10">
    <property type="entry name" value="Periplasmic binding protein-like II"/>
    <property type="match status" value="2"/>
</dbReference>
<dbReference type="PANTHER" id="PTHR42996:SF1">
    <property type="entry name" value="PHOSPHATE-BINDING PROTEIN PSTS"/>
    <property type="match status" value="1"/>
</dbReference>
<keyword evidence="3" id="KW-0592">Phosphate transport</keyword>
<accession>A0A3B1D7G0</accession>
<evidence type="ECO:0000256" key="3">
    <source>
        <dbReference type="ARBA" id="ARBA00022592"/>
    </source>
</evidence>
<evidence type="ECO:0000256" key="2">
    <source>
        <dbReference type="ARBA" id="ARBA00022448"/>
    </source>
</evidence>
<dbReference type="CDD" id="cd13565">
    <property type="entry name" value="PBP2_PstS"/>
    <property type="match status" value="1"/>
</dbReference>
<evidence type="ECO:0000256" key="1">
    <source>
        <dbReference type="ARBA" id="ARBA00008725"/>
    </source>
</evidence>
<sequence>MKTILTLVAAITLIFSFGIAGAAETLNGAGASFPYPVYSAWGYKYNKATGIRLNYQSIGSGGGVRQIVNRTVDFGASDAPLKPEKLEKENLLQFPAVIGGVVPVVNIPGIKAGELKLDSEAICKIFLGDIKYWNNRKIKELNPTVPLKHKKITVVHRSDGSGTTAIFTTYLSGVCPEWKEKVGAGKAVKWPVGIGGKGNEGVANYVRRVKRSIGYVEFAYAKQNKLAYTLLKNPSGNFVKPSFESFQDAAASGDFEPKKNFYLWLTNAPGKNAWPISGATFILLAKEKKESNPKVVKFFDWAFRNGDDTAKSLVYIPLPEPLKDKIRKYWKAQGIY</sequence>
<dbReference type="SUPFAM" id="SSF53850">
    <property type="entry name" value="Periplasmic binding protein-like II"/>
    <property type="match status" value="1"/>
</dbReference>
<evidence type="ECO:0000313" key="5">
    <source>
        <dbReference type="EMBL" id="VAX34721.1"/>
    </source>
</evidence>
<dbReference type="Pfam" id="PF12849">
    <property type="entry name" value="PBP_like_2"/>
    <property type="match status" value="1"/>
</dbReference>
<dbReference type="NCBIfam" id="TIGR00975">
    <property type="entry name" value="3a0107s03"/>
    <property type="match status" value="1"/>
</dbReference>